<protein>
    <submittedName>
        <fullName evidence="1">Uncharacterized protein</fullName>
    </submittedName>
</protein>
<dbReference type="Proteomes" id="UP000094043">
    <property type="component" value="Chromosome 1"/>
</dbReference>
<organism evidence="1 2">
    <name type="scientific">Cryptococcus depauperatus CBS 7841</name>
    <dbReference type="NCBI Taxonomy" id="1295531"/>
    <lineage>
        <taxon>Eukaryota</taxon>
        <taxon>Fungi</taxon>
        <taxon>Dikarya</taxon>
        <taxon>Basidiomycota</taxon>
        <taxon>Agaricomycotina</taxon>
        <taxon>Tremellomycetes</taxon>
        <taxon>Tremellales</taxon>
        <taxon>Cryptococcaceae</taxon>
        <taxon>Cryptococcus</taxon>
    </lineage>
</organism>
<accession>A0A1E3HM06</accession>
<proteinExistence type="predicted"/>
<dbReference type="GeneID" id="91084664"/>
<dbReference type="KEGG" id="cdep:91084664"/>
<evidence type="ECO:0000313" key="2">
    <source>
        <dbReference type="Proteomes" id="UP000094043"/>
    </source>
</evidence>
<dbReference type="VEuPathDB" id="FungiDB:L203_06305"/>
<gene>
    <name evidence="1" type="ORF">L203_100448</name>
</gene>
<dbReference type="RefSeq" id="XP_066066004.1">
    <property type="nucleotide sequence ID" value="XM_066209907.1"/>
</dbReference>
<sequence length="219" mass="23280">MSDPIEMQPLGGSVPPIPPRHSTTANAVPTSSLGQAYRVAEEKAKAMMYLQEGGMDATSIWGIVLSSWFVILALPLLLFPRILIFFSQTPPTTAYATNMAALRDNHYDALTPLEYTLCLSLSLGLIATALISVFILVPTYTPPTPNPSRGPLLGVLVGLTTISGGVLWNAGGLGGLGIFVGGGNAFVAAWGWWVIVFGDGKGHLTRSHKPKTPARLRKL</sequence>
<name>A0A1E3HM06_9TREE</name>
<reference evidence="1" key="1">
    <citation type="submission" date="2016-06" db="EMBL/GenBank/DDBJ databases">
        <authorList>
            <person name="Cuomo C."/>
            <person name="Litvintseva A."/>
            <person name="Heitman J."/>
            <person name="Chen Y."/>
            <person name="Sun S."/>
            <person name="Springer D."/>
            <person name="Dromer F."/>
            <person name="Young S."/>
            <person name="Zeng Q."/>
            <person name="Chapman S."/>
            <person name="Gujja S."/>
            <person name="Saif S."/>
            <person name="Birren B."/>
        </authorList>
    </citation>
    <scope>NUCLEOTIDE SEQUENCE</scope>
    <source>
        <strain evidence="1">CBS 7841</strain>
    </source>
</reference>
<dbReference type="EMBL" id="CP143784">
    <property type="protein sequence ID" value="WVN85303.1"/>
    <property type="molecule type" value="Genomic_DNA"/>
</dbReference>
<evidence type="ECO:0000313" key="1">
    <source>
        <dbReference type="EMBL" id="WVN85303.1"/>
    </source>
</evidence>
<dbReference type="OrthoDB" id="2575749at2759"/>
<dbReference type="AlphaFoldDB" id="A0A1E3HM06"/>
<reference evidence="1" key="3">
    <citation type="submission" date="2024-01" db="EMBL/GenBank/DDBJ databases">
        <authorList>
            <person name="Coelho M.A."/>
            <person name="David-Palma M."/>
            <person name="Shea T."/>
            <person name="Sun S."/>
            <person name="Cuomo C.A."/>
            <person name="Heitman J."/>
        </authorList>
    </citation>
    <scope>NUCLEOTIDE SEQUENCE</scope>
    <source>
        <strain evidence="1">CBS 7841</strain>
    </source>
</reference>
<keyword evidence="2" id="KW-1185">Reference proteome</keyword>
<reference evidence="1" key="2">
    <citation type="journal article" date="2022" name="Elife">
        <title>Obligate sexual reproduction of a homothallic fungus closely related to the Cryptococcus pathogenic species complex.</title>
        <authorList>
            <person name="Passer A.R."/>
            <person name="Clancey S.A."/>
            <person name="Shea T."/>
            <person name="David-Palma M."/>
            <person name="Averette A.F."/>
            <person name="Boekhout T."/>
            <person name="Porcel B.M."/>
            <person name="Nowrousian M."/>
            <person name="Cuomo C.A."/>
            <person name="Sun S."/>
            <person name="Heitman J."/>
            <person name="Coelho M.A."/>
        </authorList>
    </citation>
    <scope>NUCLEOTIDE SEQUENCE</scope>
    <source>
        <strain evidence="1">CBS 7841</strain>
    </source>
</reference>